<evidence type="ECO:0000313" key="7">
    <source>
        <dbReference type="Proteomes" id="UP000474024"/>
    </source>
</evidence>
<proteinExistence type="predicted"/>
<dbReference type="EMBL" id="VUNI01000020">
    <property type="protein sequence ID" value="MST75525.1"/>
    <property type="molecule type" value="Genomic_DNA"/>
</dbReference>
<dbReference type="InterPro" id="IPR010559">
    <property type="entry name" value="Sig_transdc_His_kin_internal"/>
</dbReference>
<dbReference type="InterPro" id="IPR036890">
    <property type="entry name" value="HATPase_C_sf"/>
</dbReference>
<feature type="transmembrane region" description="Helical" evidence="4">
    <location>
        <begin position="274"/>
        <end position="292"/>
    </location>
</feature>
<accession>A0A6L5YT25</accession>
<organism evidence="6 7">
    <name type="scientific">Roseburia porci</name>
    <dbReference type="NCBI Taxonomy" id="2605790"/>
    <lineage>
        <taxon>Bacteria</taxon>
        <taxon>Bacillati</taxon>
        <taxon>Bacillota</taxon>
        <taxon>Clostridia</taxon>
        <taxon>Lachnospirales</taxon>
        <taxon>Lachnospiraceae</taxon>
        <taxon>Roseburia</taxon>
    </lineage>
</organism>
<feature type="transmembrane region" description="Helical" evidence="4">
    <location>
        <begin position="243"/>
        <end position="262"/>
    </location>
</feature>
<keyword evidence="4" id="KW-0472">Membrane</keyword>
<feature type="transmembrane region" description="Helical" evidence="4">
    <location>
        <begin position="21"/>
        <end position="40"/>
    </location>
</feature>
<dbReference type="Gene3D" id="3.30.565.10">
    <property type="entry name" value="Histidine kinase-like ATPase, C-terminal domain"/>
    <property type="match status" value="1"/>
</dbReference>
<evidence type="ECO:0000256" key="4">
    <source>
        <dbReference type="SAM" id="Phobius"/>
    </source>
</evidence>
<feature type="transmembrane region" description="Helical" evidence="4">
    <location>
        <begin position="304"/>
        <end position="321"/>
    </location>
</feature>
<dbReference type="InterPro" id="IPR005467">
    <property type="entry name" value="His_kinase_dom"/>
</dbReference>
<dbReference type="PANTHER" id="PTHR34220">
    <property type="entry name" value="SENSOR HISTIDINE KINASE YPDA"/>
    <property type="match status" value="1"/>
</dbReference>
<reference evidence="6 7" key="1">
    <citation type="submission" date="2019-08" db="EMBL/GenBank/DDBJ databases">
        <title>In-depth cultivation of the pig gut microbiome towards novel bacterial diversity and tailored functional studies.</title>
        <authorList>
            <person name="Wylensek D."/>
            <person name="Hitch T.C.A."/>
            <person name="Clavel T."/>
        </authorList>
    </citation>
    <scope>NUCLEOTIDE SEQUENCE [LARGE SCALE GENOMIC DNA]</scope>
    <source>
        <strain evidence="6 7">MUC/MUC-530-WT-4D</strain>
    </source>
</reference>
<dbReference type="Pfam" id="PF02518">
    <property type="entry name" value="HATPase_c"/>
    <property type="match status" value="1"/>
</dbReference>
<sequence>MPNLASHYNSKQSDSLSKISVLLSIAAGITMAGFLLWLGVTDNIEVYQSREDCSYEVLEEVACQEIEDAEAPIGIKKEYVFFLDQRSDHDASLAFYTVHQNVEVYLEGECVFRMEPVEERSTIKTAGSNWVMIPLYREDAGKEIRVEITPVYESFRDRQVEFLFGSSLAIYRYRLALDLPQIILGIMAIFVGIVFLCVATYNVVEKGRGKSLISLGLFSTMIGLWRLTDTRFTPFILPEKPVFLFYVSICMLMLGMIPLMKWFGEYFEKEGRQVLDVCCIVDALACLVQVLLQICGILDFREMLVLTHILIGIDAVIMIGIAVQERKKYPRKKEIPAARRLSYLFVAGVLADVAAFYIKGNSSGLLFSLMAFLFYIVFLGIATMYNYSEQEIRISEQERQLANQEKELAETERKLTERRIAVMMSQIRTHFIFNVLTTISGFCKSDAKKADEALIRFSRYLRKNIKIIEEEGMIDFSAELEQLEDYVALEQMRFPDKILFSKDIEEMNFRIPPLTVQPLVENAIKHGLLEQDRSGMVILRTEREGEMVVITIVDDGVGFVPQEIKSKECVGIRNVRYRLENMAGGSLAIDSTPGEGTKVTIKILMEAE</sequence>
<keyword evidence="7" id="KW-1185">Reference proteome</keyword>
<keyword evidence="1" id="KW-0418">Kinase</keyword>
<evidence type="ECO:0000256" key="1">
    <source>
        <dbReference type="ARBA" id="ARBA00022777"/>
    </source>
</evidence>
<keyword evidence="4" id="KW-1133">Transmembrane helix</keyword>
<protein>
    <recommendedName>
        <fullName evidence="5">Histidine kinase domain-containing protein</fullName>
    </recommendedName>
</protein>
<dbReference type="InterPro" id="IPR050640">
    <property type="entry name" value="Bact_2-comp_sensor_kinase"/>
</dbReference>
<keyword evidence="3" id="KW-0175">Coiled coil</keyword>
<dbReference type="GO" id="GO:0000155">
    <property type="term" value="F:phosphorelay sensor kinase activity"/>
    <property type="evidence" value="ECO:0007669"/>
    <property type="project" value="InterPro"/>
</dbReference>
<gene>
    <name evidence="6" type="ORF">FYJ75_10935</name>
</gene>
<feature type="coiled-coil region" evidence="3">
    <location>
        <begin position="387"/>
        <end position="421"/>
    </location>
</feature>
<comment type="caution">
    <text evidence="6">The sequence shown here is derived from an EMBL/GenBank/DDBJ whole genome shotgun (WGS) entry which is preliminary data.</text>
</comment>
<dbReference type="AlphaFoldDB" id="A0A6L5YT25"/>
<evidence type="ECO:0000259" key="5">
    <source>
        <dbReference type="PROSITE" id="PS50109"/>
    </source>
</evidence>
<dbReference type="PROSITE" id="PS50109">
    <property type="entry name" value="HIS_KIN"/>
    <property type="match status" value="1"/>
</dbReference>
<keyword evidence="4" id="KW-0812">Transmembrane</keyword>
<name>A0A6L5YT25_9FIRM</name>
<dbReference type="Proteomes" id="UP000474024">
    <property type="component" value="Unassembled WGS sequence"/>
</dbReference>
<feature type="transmembrane region" description="Helical" evidence="4">
    <location>
        <begin position="182"/>
        <end position="204"/>
    </location>
</feature>
<dbReference type="InterPro" id="IPR003594">
    <property type="entry name" value="HATPase_dom"/>
</dbReference>
<keyword evidence="2" id="KW-0902">Two-component regulatory system</keyword>
<evidence type="ECO:0000256" key="3">
    <source>
        <dbReference type="SAM" id="Coils"/>
    </source>
</evidence>
<dbReference type="GO" id="GO:0016020">
    <property type="term" value="C:membrane"/>
    <property type="evidence" value="ECO:0007669"/>
    <property type="project" value="InterPro"/>
</dbReference>
<evidence type="ECO:0000313" key="6">
    <source>
        <dbReference type="EMBL" id="MST75525.1"/>
    </source>
</evidence>
<feature type="transmembrane region" description="Helical" evidence="4">
    <location>
        <begin position="341"/>
        <end position="358"/>
    </location>
</feature>
<dbReference type="RefSeq" id="WP_154430491.1">
    <property type="nucleotide sequence ID" value="NZ_VUNI01000020.1"/>
</dbReference>
<feature type="transmembrane region" description="Helical" evidence="4">
    <location>
        <begin position="211"/>
        <end position="228"/>
    </location>
</feature>
<dbReference type="SUPFAM" id="SSF55874">
    <property type="entry name" value="ATPase domain of HSP90 chaperone/DNA topoisomerase II/histidine kinase"/>
    <property type="match status" value="1"/>
</dbReference>
<keyword evidence="1" id="KW-0808">Transferase</keyword>
<dbReference type="PANTHER" id="PTHR34220:SF7">
    <property type="entry name" value="SENSOR HISTIDINE KINASE YPDA"/>
    <property type="match status" value="1"/>
</dbReference>
<dbReference type="Pfam" id="PF06580">
    <property type="entry name" value="His_kinase"/>
    <property type="match status" value="1"/>
</dbReference>
<evidence type="ECO:0000256" key="2">
    <source>
        <dbReference type="ARBA" id="ARBA00023012"/>
    </source>
</evidence>
<feature type="transmembrane region" description="Helical" evidence="4">
    <location>
        <begin position="364"/>
        <end position="385"/>
    </location>
</feature>
<feature type="domain" description="Histidine kinase" evidence="5">
    <location>
        <begin position="519"/>
        <end position="607"/>
    </location>
</feature>